<dbReference type="NCBIfam" id="TIGR01031">
    <property type="entry name" value="rpmF_bact"/>
    <property type="match status" value="1"/>
</dbReference>
<evidence type="ECO:0000256" key="3">
    <source>
        <dbReference type="ARBA" id="ARBA00023274"/>
    </source>
</evidence>
<dbReference type="OMA" id="PHRVCPH"/>
<dbReference type="GO" id="GO:0003735">
    <property type="term" value="F:structural constituent of ribosome"/>
    <property type="evidence" value="ECO:0007669"/>
    <property type="project" value="InterPro"/>
</dbReference>
<organism evidence="6">
    <name type="scientific">Caldicellulosiruptor owensensis</name>
    <dbReference type="NCBI Taxonomy" id="55205"/>
    <lineage>
        <taxon>Bacteria</taxon>
        <taxon>Bacillati</taxon>
        <taxon>Bacillota</taxon>
        <taxon>Bacillota incertae sedis</taxon>
        <taxon>Caldicellulosiruptorales</taxon>
        <taxon>Caldicellulosiruptoraceae</taxon>
        <taxon>Caldicellulosiruptor</taxon>
    </lineage>
</organism>
<evidence type="ECO:0000256" key="5">
    <source>
        <dbReference type="HAMAP-Rule" id="MF_00340"/>
    </source>
</evidence>
<protein>
    <recommendedName>
        <fullName evidence="4 5">Large ribosomal subunit protein bL32</fullName>
    </recommendedName>
</protein>
<dbReference type="PANTHER" id="PTHR35534">
    <property type="entry name" value="50S RIBOSOMAL PROTEIN L32"/>
    <property type="match status" value="1"/>
</dbReference>
<evidence type="ECO:0000313" key="6">
    <source>
        <dbReference type="EMBL" id="HHS01699.1"/>
    </source>
</evidence>
<keyword evidence="2 5" id="KW-0689">Ribosomal protein</keyword>
<evidence type="ECO:0000256" key="2">
    <source>
        <dbReference type="ARBA" id="ARBA00022980"/>
    </source>
</evidence>
<name>A0A7C5Z722_9FIRM</name>
<comment type="caution">
    <text evidence="6">The sequence shown here is derived from an EMBL/GenBank/DDBJ whole genome shotgun (WGS) entry which is preliminary data.</text>
</comment>
<dbReference type="InterPro" id="IPR002677">
    <property type="entry name" value="Ribosomal_bL32"/>
</dbReference>
<dbReference type="EMBL" id="DRUZ01000052">
    <property type="protein sequence ID" value="HHS01699.1"/>
    <property type="molecule type" value="Genomic_DNA"/>
</dbReference>
<dbReference type="AlphaFoldDB" id="A0A7C5Z722"/>
<dbReference type="HAMAP" id="MF_00340">
    <property type="entry name" value="Ribosomal_bL32"/>
    <property type="match status" value="1"/>
</dbReference>
<dbReference type="PANTHER" id="PTHR35534:SF1">
    <property type="entry name" value="LARGE RIBOSOMAL SUBUNIT PROTEIN BL32"/>
    <property type="match status" value="1"/>
</dbReference>
<comment type="similarity">
    <text evidence="1 5">Belongs to the bacterial ribosomal protein bL32 family.</text>
</comment>
<accession>A0A7C5Z722</accession>
<sequence length="58" mass="7112">MAQPKRRWSKQRTHKHRANWKLEIPNLTECPQCHEMKLPHRVCPNCGYYRNRKVVNQD</sequence>
<dbReference type="SMR" id="A0A7C5Z722"/>
<dbReference type="InterPro" id="IPR011332">
    <property type="entry name" value="Ribosomal_zn-bd"/>
</dbReference>
<proteinExistence type="inferred from homology"/>
<dbReference type="GO" id="GO:0006412">
    <property type="term" value="P:translation"/>
    <property type="evidence" value="ECO:0007669"/>
    <property type="project" value="UniProtKB-UniRule"/>
</dbReference>
<evidence type="ECO:0000256" key="4">
    <source>
        <dbReference type="ARBA" id="ARBA00035178"/>
    </source>
</evidence>
<reference evidence="6" key="1">
    <citation type="journal article" date="2020" name="mSystems">
        <title>Genome- and Community-Level Interaction Insights into Carbon Utilization and Element Cycling Functions of Hydrothermarchaeota in Hydrothermal Sediment.</title>
        <authorList>
            <person name="Zhou Z."/>
            <person name="Liu Y."/>
            <person name="Xu W."/>
            <person name="Pan J."/>
            <person name="Luo Z.H."/>
            <person name="Li M."/>
        </authorList>
    </citation>
    <scope>NUCLEOTIDE SEQUENCE [LARGE SCALE GENOMIC DNA]</scope>
    <source>
        <strain evidence="6">SpSt-102</strain>
    </source>
</reference>
<dbReference type="InterPro" id="IPR044957">
    <property type="entry name" value="Ribosomal_bL32_bact"/>
</dbReference>
<dbReference type="Pfam" id="PF01783">
    <property type="entry name" value="Ribosomal_L32p"/>
    <property type="match status" value="1"/>
</dbReference>
<evidence type="ECO:0000256" key="1">
    <source>
        <dbReference type="ARBA" id="ARBA00008560"/>
    </source>
</evidence>
<gene>
    <name evidence="5" type="primary">rpmF</name>
    <name evidence="6" type="ORF">ENL71_04100</name>
</gene>
<dbReference type="SUPFAM" id="SSF57829">
    <property type="entry name" value="Zn-binding ribosomal proteins"/>
    <property type="match status" value="1"/>
</dbReference>
<keyword evidence="3 5" id="KW-0687">Ribonucleoprotein</keyword>
<dbReference type="GO" id="GO:0015934">
    <property type="term" value="C:large ribosomal subunit"/>
    <property type="evidence" value="ECO:0007669"/>
    <property type="project" value="InterPro"/>
</dbReference>